<dbReference type="InterPro" id="IPR036514">
    <property type="entry name" value="SGNH_hydro_sf"/>
</dbReference>
<dbReference type="InterPro" id="IPR013830">
    <property type="entry name" value="SGNH_hydro"/>
</dbReference>
<dbReference type="GO" id="GO:0004622">
    <property type="term" value="F:phosphatidylcholine lysophospholipase activity"/>
    <property type="evidence" value="ECO:0007669"/>
    <property type="project" value="TreeGrafter"/>
</dbReference>
<feature type="signal peptide" evidence="2">
    <location>
        <begin position="1"/>
        <end position="40"/>
    </location>
</feature>
<dbReference type="InterPro" id="IPR051532">
    <property type="entry name" value="Ester_Hydrolysis_Enzymes"/>
</dbReference>
<dbReference type="KEGG" id="xya:ET471_05155"/>
<protein>
    <submittedName>
        <fullName evidence="4">SGNH/GDSL hydrolase family protein</fullName>
    </submittedName>
</protein>
<evidence type="ECO:0000256" key="1">
    <source>
        <dbReference type="SAM" id="MobiDB-lite"/>
    </source>
</evidence>
<feature type="region of interest" description="Disordered" evidence="1">
    <location>
        <begin position="45"/>
        <end position="69"/>
    </location>
</feature>
<keyword evidence="5" id="KW-1185">Reference proteome</keyword>
<feature type="chain" id="PRO_5038348895" evidence="2">
    <location>
        <begin position="41"/>
        <end position="322"/>
    </location>
</feature>
<feature type="domain" description="SGNH hydrolase-type esterase" evidence="3">
    <location>
        <begin position="78"/>
        <end position="302"/>
    </location>
</feature>
<sequence>MRTAARTARSSVSRRAARRPVSRRAGVAVVAVLLVASAAACTGGGSAAAPRSPDAAPSSSAPRPSASPDAGAVASVAAVGDSITLGVNACDEPGPCLDDSWALGTAPGVDSFATRLGGSGSARPATLPFAMEGATVGEALDHVQEIVDRKPDVVTVLLGANDACARTFDDMTSAEEFAASMTTLLQELADGLPDATLLAMSVPDLNQIWELGKDDPDAVGLWSKSPSCRSLLWHADSTSSDDAARRAAVDQRVRDFNAAIATACTALPTCVSDGGALHDVRFAPEDMSSIDHFHPSATGQARIAEVAWQAWTAGQAAAGGAG</sequence>
<evidence type="ECO:0000313" key="4">
    <source>
        <dbReference type="EMBL" id="QAY69505.1"/>
    </source>
</evidence>
<gene>
    <name evidence="4" type="ORF">ET471_05155</name>
</gene>
<dbReference type="RefSeq" id="WP_129186904.1">
    <property type="nucleotide sequence ID" value="NZ_CP035493.1"/>
</dbReference>
<reference evidence="4 5" key="1">
    <citation type="submission" date="2019-01" db="EMBL/GenBank/DDBJ databases">
        <title>Genome sequencing of strain FW10M-9.</title>
        <authorList>
            <person name="Heo J."/>
            <person name="Kim S.-J."/>
            <person name="Kim J.-S."/>
            <person name="Hong S.-B."/>
            <person name="Kwon S.-W."/>
        </authorList>
    </citation>
    <scope>NUCLEOTIDE SEQUENCE [LARGE SCALE GENOMIC DNA]</scope>
    <source>
        <strain evidence="4 5">FW10M-9</strain>
    </source>
</reference>
<dbReference type="SUPFAM" id="SSF52266">
    <property type="entry name" value="SGNH hydrolase"/>
    <property type="match status" value="1"/>
</dbReference>
<dbReference type="EMBL" id="CP035493">
    <property type="protein sequence ID" value="QAY69505.1"/>
    <property type="molecule type" value="Genomic_DNA"/>
</dbReference>
<organism evidence="4 5">
    <name type="scientific">Xylanimonas protaetiae</name>
    <dbReference type="NCBI Taxonomy" id="2509457"/>
    <lineage>
        <taxon>Bacteria</taxon>
        <taxon>Bacillati</taxon>
        <taxon>Actinomycetota</taxon>
        <taxon>Actinomycetes</taxon>
        <taxon>Micrococcales</taxon>
        <taxon>Promicromonosporaceae</taxon>
        <taxon>Xylanimonas</taxon>
    </lineage>
</organism>
<name>A0A4P6F2V3_9MICO</name>
<dbReference type="OrthoDB" id="5561551at2"/>
<dbReference type="Gene3D" id="3.40.50.1110">
    <property type="entry name" value="SGNH hydrolase"/>
    <property type="match status" value="1"/>
</dbReference>
<proteinExistence type="predicted"/>
<evidence type="ECO:0000313" key="5">
    <source>
        <dbReference type="Proteomes" id="UP000292118"/>
    </source>
</evidence>
<dbReference type="AlphaFoldDB" id="A0A4P6F2V3"/>
<dbReference type="Proteomes" id="UP000292118">
    <property type="component" value="Chromosome"/>
</dbReference>
<accession>A0A4P6F2V3</accession>
<dbReference type="Pfam" id="PF13472">
    <property type="entry name" value="Lipase_GDSL_2"/>
    <property type="match status" value="1"/>
</dbReference>
<evidence type="ECO:0000256" key="2">
    <source>
        <dbReference type="SAM" id="SignalP"/>
    </source>
</evidence>
<dbReference type="PANTHER" id="PTHR30383:SF5">
    <property type="entry name" value="SGNH HYDROLASE-TYPE ESTERASE DOMAIN-CONTAINING PROTEIN"/>
    <property type="match status" value="1"/>
</dbReference>
<keyword evidence="4" id="KW-0378">Hydrolase</keyword>
<dbReference type="PANTHER" id="PTHR30383">
    <property type="entry name" value="THIOESTERASE 1/PROTEASE 1/LYSOPHOSPHOLIPASE L1"/>
    <property type="match status" value="1"/>
</dbReference>
<keyword evidence="2" id="KW-0732">Signal</keyword>
<evidence type="ECO:0000259" key="3">
    <source>
        <dbReference type="Pfam" id="PF13472"/>
    </source>
</evidence>